<keyword evidence="4" id="KW-1185">Reference proteome</keyword>
<keyword evidence="2" id="KW-0812">Transmembrane</keyword>
<accession>A0A9R1U528</accession>
<evidence type="ECO:0000256" key="1">
    <source>
        <dbReference type="SAM" id="MobiDB-lite"/>
    </source>
</evidence>
<dbReference type="RefSeq" id="XP_011309341.1">
    <property type="nucleotide sequence ID" value="XM_011311039.1"/>
</dbReference>
<evidence type="ECO:0000256" key="3">
    <source>
        <dbReference type="SAM" id="SignalP"/>
    </source>
</evidence>
<gene>
    <name evidence="5 6" type="primary">LOC105270224</name>
</gene>
<evidence type="ECO:0000313" key="5">
    <source>
        <dbReference type="RefSeq" id="XP_011309341.1"/>
    </source>
</evidence>
<dbReference type="GeneID" id="105270224"/>
<keyword evidence="3" id="KW-0732">Signal</keyword>
<feature type="compositionally biased region" description="Basic and acidic residues" evidence="1">
    <location>
        <begin position="110"/>
        <end position="120"/>
    </location>
</feature>
<evidence type="ECO:0000256" key="2">
    <source>
        <dbReference type="SAM" id="Phobius"/>
    </source>
</evidence>
<proteinExistence type="predicted"/>
<keyword evidence="2" id="KW-1133">Transmembrane helix</keyword>
<accession>A0A9R1U6S8</accession>
<evidence type="ECO:0000313" key="6">
    <source>
        <dbReference type="RefSeq" id="XP_011309342.1"/>
    </source>
</evidence>
<protein>
    <submittedName>
        <fullName evidence="5 6">Uncharacterized protein isoform X1</fullName>
    </submittedName>
</protein>
<feature type="chain" id="PRO_5044701575" evidence="3">
    <location>
        <begin position="20"/>
        <end position="243"/>
    </location>
</feature>
<dbReference type="Proteomes" id="UP000694866">
    <property type="component" value="Unplaced"/>
</dbReference>
<dbReference type="OrthoDB" id="10071013at2759"/>
<reference evidence="5 6" key="1">
    <citation type="submission" date="2025-04" db="UniProtKB">
        <authorList>
            <consortium name="RefSeq"/>
        </authorList>
    </citation>
    <scope>IDENTIFICATION</scope>
    <source>
        <strain evidence="5 6">USDA-PBARC FA_bdor</strain>
        <tissue evidence="5 6">Whole organism</tissue>
    </source>
</reference>
<organism evidence="4 5">
    <name type="scientific">Fopius arisanus</name>
    <dbReference type="NCBI Taxonomy" id="64838"/>
    <lineage>
        <taxon>Eukaryota</taxon>
        <taxon>Metazoa</taxon>
        <taxon>Ecdysozoa</taxon>
        <taxon>Arthropoda</taxon>
        <taxon>Hexapoda</taxon>
        <taxon>Insecta</taxon>
        <taxon>Pterygota</taxon>
        <taxon>Neoptera</taxon>
        <taxon>Endopterygota</taxon>
        <taxon>Hymenoptera</taxon>
        <taxon>Apocrita</taxon>
        <taxon>Ichneumonoidea</taxon>
        <taxon>Braconidae</taxon>
        <taxon>Opiinae</taxon>
        <taxon>Fopius</taxon>
    </lineage>
</organism>
<name>A0A9R1U528_9HYME</name>
<feature type="signal peptide" evidence="3">
    <location>
        <begin position="1"/>
        <end position="19"/>
    </location>
</feature>
<sequence>MVGMKTLLILEIYLLVSCATSDGIGDESPGTDESGTGELGKTVKLLGDAGVKQKSFNPTERSESLKTVADGVKIWQDELITSVNGKLPVERDAAPSVRPRKGVSSISARKGVEDSEDSHNKTASSTTEKTPYNIDLLNSLDTNNTKMTTEKIKVNKKFKSKPTVTIAGASDGEVVKPSLGVPTKTPPLGMSSKINYVVPVVITILVLPLFILFVIFLYRNGRECWEKRHYRRMDFLIDGMYNE</sequence>
<dbReference type="RefSeq" id="XP_011309342.1">
    <property type="nucleotide sequence ID" value="XM_011311040.1"/>
</dbReference>
<feature type="region of interest" description="Disordered" evidence="1">
    <location>
        <begin position="91"/>
        <end position="128"/>
    </location>
</feature>
<feature type="transmembrane region" description="Helical" evidence="2">
    <location>
        <begin position="196"/>
        <end position="218"/>
    </location>
</feature>
<evidence type="ECO:0000313" key="4">
    <source>
        <dbReference type="Proteomes" id="UP000694866"/>
    </source>
</evidence>
<keyword evidence="2" id="KW-0472">Membrane</keyword>
<dbReference type="AlphaFoldDB" id="A0A9R1U528"/>
<dbReference type="KEGG" id="fas:105270224"/>